<evidence type="ECO:0000256" key="4">
    <source>
        <dbReference type="ARBA" id="ARBA00023284"/>
    </source>
</evidence>
<reference evidence="6 7" key="1">
    <citation type="submission" date="2019-07" db="EMBL/GenBank/DDBJ databases">
        <title>Whole genome shotgun sequence of Segetibacter aerophilus NBRC 106135.</title>
        <authorList>
            <person name="Hosoyama A."/>
            <person name="Uohara A."/>
            <person name="Ohji S."/>
            <person name="Ichikawa N."/>
        </authorList>
    </citation>
    <scope>NUCLEOTIDE SEQUENCE [LARGE SCALE GENOMIC DNA]</scope>
    <source>
        <strain evidence="6 7">NBRC 106135</strain>
    </source>
</reference>
<dbReference type="GO" id="GO:0030313">
    <property type="term" value="C:cell envelope"/>
    <property type="evidence" value="ECO:0007669"/>
    <property type="project" value="UniProtKB-SubCell"/>
</dbReference>
<dbReference type="PROSITE" id="PS00194">
    <property type="entry name" value="THIOREDOXIN_1"/>
    <property type="match status" value="1"/>
</dbReference>
<evidence type="ECO:0000259" key="5">
    <source>
        <dbReference type="PROSITE" id="PS51352"/>
    </source>
</evidence>
<dbReference type="Gene3D" id="3.40.30.10">
    <property type="entry name" value="Glutaredoxin"/>
    <property type="match status" value="1"/>
</dbReference>
<dbReference type="InterPro" id="IPR013766">
    <property type="entry name" value="Thioredoxin_domain"/>
</dbReference>
<gene>
    <name evidence="6" type="ORF">SAE01_44610</name>
</gene>
<comment type="subcellular location">
    <subcellularLocation>
        <location evidence="1">Cell envelope</location>
    </subcellularLocation>
</comment>
<dbReference type="InterPro" id="IPR036249">
    <property type="entry name" value="Thioredoxin-like_sf"/>
</dbReference>
<proteinExistence type="predicted"/>
<evidence type="ECO:0000256" key="2">
    <source>
        <dbReference type="ARBA" id="ARBA00022748"/>
    </source>
</evidence>
<dbReference type="AlphaFoldDB" id="A0A512BJA9"/>
<keyword evidence="4" id="KW-0676">Redox-active center</keyword>
<evidence type="ECO:0000313" key="7">
    <source>
        <dbReference type="Proteomes" id="UP000321513"/>
    </source>
</evidence>
<dbReference type="PANTHER" id="PTHR42852:SF6">
    <property type="entry name" value="THIOL:DISULFIDE INTERCHANGE PROTEIN DSBE"/>
    <property type="match status" value="1"/>
</dbReference>
<evidence type="ECO:0000256" key="3">
    <source>
        <dbReference type="ARBA" id="ARBA00023157"/>
    </source>
</evidence>
<dbReference type="Proteomes" id="UP000321513">
    <property type="component" value="Unassembled WGS sequence"/>
</dbReference>
<keyword evidence="3" id="KW-1015">Disulfide bond</keyword>
<dbReference type="SUPFAM" id="SSF52833">
    <property type="entry name" value="Thioredoxin-like"/>
    <property type="match status" value="1"/>
</dbReference>
<dbReference type="InterPro" id="IPR050553">
    <property type="entry name" value="Thioredoxin_ResA/DsbE_sf"/>
</dbReference>
<organism evidence="6 7">
    <name type="scientific">Segetibacter aerophilus</name>
    <dbReference type="NCBI Taxonomy" id="670293"/>
    <lineage>
        <taxon>Bacteria</taxon>
        <taxon>Pseudomonadati</taxon>
        <taxon>Bacteroidota</taxon>
        <taxon>Chitinophagia</taxon>
        <taxon>Chitinophagales</taxon>
        <taxon>Chitinophagaceae</taxon>
        <taxon>Segetibacter</taxon>
    </lineage>
</organism>
<dbReference type="Pfam" id="PF08534">
    <property type="entry name" value="Redoxin"/>
    <property type="match status" value="1"/>
</dbReference>
<dbReference type="CDD" id="cd02966">
    <property type="entry name" value="TlpA_like_family"/>
    <property type="match status" value="1"/>
</dbReference>
<name>A0A512BJA9_9BACT</name>
<dbReference type="Pfam" id="PF14289">
    <property type="entry name" value="DUF4369"/>
    <property type="match status" value="1"/>
</dbReference>
<dbReference type="RefSeq" id="WP_147206090.1">
    <property type="nucleotide sequence ID" value="NZ_BJYT01000034.1"/>
</dbReference>
<feature type="domain" description="Thioredoxin" evidence="5">
    <location>
        <begin position="242"/>
        <end position="380"/>
    </location>
</feature>
<keyword evidence="7" id="KW-1185">Reference proteome</keyword>
<keyword evidence="2" id="KW-0201">Cytochrome c-type biogenesis</keyword>
<protein>
    <submittedName>
        <fullName evidence="6">Thiol:disulfide interchange protein</fullName>
    </submittedName>
</protein>
<dbReference type="EMBL" id="BJYT01000034">
    <property type="protein sequence ID" value="GEO11965.1"/>
    <property type="molecule type" value="Genomic_DNA"/>
</dbReference>
<dbReference type="PANTHER" id="PTHR42852">
    <property type="entry name" value="THIOL:DISULFIDE INTERCHANGE PROTEIN DSBE"/>
    <property type="match status" value="1"/>
</dbReference>
<sequence>MKKIIYLVLLIATITSCEQKKHGAFVVTGVIENAPGKKVTLMETPYANAQPVVLDSAILKDKGSFTLRGRANEEGIYRLVIDNGPDVIVINDNNNIKVHLDVNDYRSYTVEGSPASESLHNLFEDYRSKDSAIFATFKVIDSIKATPGQDSLSEILQTKNDQQVAGLNNLLKKFIDGSPSPAASLYALGIASQTIPNEEIIAMVNATAQKFPEHTGLAKIKSLLAVKTPTPSTSDNTNTSYALLNKQAPDLTMKDVNGKAVSISSFKGKYVLIDFWASWCGPCRAENPNVVAAYNQFKNKNFTILGVSLDQDKAAWQKAIAKDQLTWTHMSDLKQWESAAVAAYGFDGIPFNVLVDPTGKIIASSLRGEELVRKLGEVLK</sequence>
<dbReference type="InterPro" id="IPR013740">
    <property type="entry name" value="Redoxin"/>
</dbReference>
<dbReference type="GO" id="GO:0017004">
    <property type="term" value="P:cytochrome complex assembly"/>
    <property type="evidence" value="ECO:0007669"/>
    <property type="project" value="UniProtKB-KW"/>
</dbReference>
<dbReference type="PROSITE" id="PS51257">
    <property type="entry name" value="PROKAR_LIPOPROTEIN"/>
    <property type="match status" value="1"/>
</dbReference>
<evidence type="ECO:0000313" key="6">
    <source>
        <dbReference type="EMBL" id="GEO11965.1"/>
    </source>
</evidence>
<dbReference type="GO" id="GO:0016491">
    <property type="term" value="F:oxidoreductase activity"/>
    <property type="evidence" value="ECO:0007669"/>
    <property type="project" value="InterPro"/>
</dbReference>
<comment type="caution">
    <text evidence="6">The sequence shown here is derived from an EMBL/GenBank/DDBJ whole genome shotgun (WGS) entry which is preliminary data.</text>
</comment>
<dbReference type="OrthoDB" id="750178at2"/>
<evidence type="ECO:0000256" key="1">
    <source>
        <dbReference type="ARBA" id="ARBA00004196"/>
    </source>
</evidence>
<dbReference type="InterPro" id="IPR025380">
    <property type="entry name" value="DUF4369"/>
</dbReference>
<dbReference type="PROSITE" id="PS51352">
    <property type="entry name" value="THIOREDOXIN_2"/>
    <property type="match status" value="1"/>
</dbReference>
<dbReference type="InterPro" id="IPR017937">
    <property type="entry name" value="Thioredoxin_CS"/>
</dbReference>
<accession>A0A512BJA9</accession>